<evidence type="ECO:0000313" key="2">
    <source>
        <dbReference type="EMBL" id="MBB6118095.1"/>
    </source>
</evidence>
<dbReference type="RefSeq" id="WP_246404247.1">
    <property type="nucleotide sequence ID" value="NZ_JACHJO010000001.1"/>
</dbReference>
<sequence>MTEFMLGVTSSLAATAATVGLGWLTSWRIRRRLLVALSRLTGLGVLRIHRHQDDARGDLAEELKRARWLRVMVGRGNELTRDGFVPVWSGEGRSPDSVRILLPDPRTSEEGRSWLERRERELLAADPGFHRGLLREQVLANFHYLAEATKGSSGTEIRFYDLPNLYRIIATDNTVFLTLYRNGAHGRHSPCIVAHRSSRLYDFALRIFATAWESGRTPDQADLLPHRGLPRIGSEDHRGGSDHPFPPLSPRSASPSPVPGNTGAPASEDQP</sequence>
<organism evidence="2 3">
    <name type="scientific">Nocardiopsis algeriensis</name>
    <dbReference type="NCBI Taxonomy" id="1478215"/>
    <lineage>
        <taxon>Bacteria</taxon>
        <taxon>Bacillati</taxon>
        <taxon>Actinomycetota</taxon>
        <taxon>Actinomycetes</taxon>
        <taxon>Streptosporangiales</taxon>
        <taxon>Nocardiopsidaceae</taxon>
        <taxon>Nocardiopsis</taxon>
    </lineage>
</organism>
<reference evidence="2 3" key="1">
    <citation type="submission" date="2020-08" db="EMBL/GenBank/DDBJ databases">
        <title>Genomic Encyclopedia of Type Strains, Phase III (KMG-III): the genomes of soil and plant-associated and newly described type strains.</title>
        <authorList>
            <person name="Whitman W."/>
        </authorList>
    </citation>
    <scope>NUCLEOTIDE SEQUENCE [LARGE SCALE GENOMIC DNA]</scope>
    <source>
        <strain evidence="2 3">CECT 8712</strain>
    </source>
</reference>
<feature type="region of interest" description="Disordered" evidence="1">
    <location>
        <begin position="219"/>
        <end position="271"/>
    </location>
</feature>
<protein>
    <submittedName>
        <fullName evidence="2">Uncharacterized protein</fullName>
    </submittedName>
</protein>
<evidence type="ECO:0000313" key="3">
    <source>
        <dbReference type="Proteomes" id="UP000536604"/>
    </source>
</evidence>
<comment type="caution">
    <text evidence="2">The sequence shown here is derived from an EMBL/GenBank/DDBJ whole genome shotgun (WGS) entry which is preliminary data.</text>
</comment>
<gene>
    <name evidence="2" type="ORF">FHS13_000023</name>
</gene>
<dbReference type="AlphaFoldDB" id="A0A841IMZ1"/>
<dbReference type="Proteomes" id="UP000536604">
    <property type="component" value="Unassembled WGS sequence"/>
</dbReference>
<proteinExistence type="predicted"/>
<keyword evidence="3" id="KW-1185">Reference proteome</keyword>
<dbReference type="EMBL" id="JACHJO010000001">
    <property type="protein sequence ID" value="MBB6118095.1"/>
    <property type="molecule type" value="Genomic_DNA"/>
</dbReference>
<accession>A0A841IMZ1</accession>
<evidence type="ECO:0000256" key="1">
    <source>
        <dbReference type="SAM" id="MobiDB-lite"/>
    </source>
</evidence>
<name>A0A841IMZ1_9ACTN</name>